<feature type="compositionally biased region" description="Low complexity" evidence="1">
    <location>
        <begin position="180"/>
        <end position="199"/>
    </location>
</feature>
<dbReference type="eggNOG" id="ENOG502Z7MI">
    <property type="taxonomic scope" value="Bacteria"/>
</dbReference>
<organism evidence="3 4">
    <name type="scientific">Chamaesiphon minutus (strain ATCC 27169 / PCC 6605)</name>
    <dbReference type="NCBI Taxonomy" id="1173020"/>
    <lineage>
        <taxon>Bacteria</taxon>
        <taxon>Bacillati</taxon>
        <taxon>Cyanobacteriota</taxon>
        <taxon>Cyanophyceae</taxon>
        <taxon>Gomontiellales</taxon>
        <taxon>Chamaesiphonaceae</taxon>
        <taxon>Chamaesiphon</taxon>
    </lineage>
</organism>
<sequence>MLTLAQLRIGISHPDKRLLLRCLTISLLFIVSGCNAGTSFQNPFAPDPKLKEPLAVGSNVSQTPATSSSNTLPTDFPLYPQAKLQSTTQTPERGIVTTWTTADPIDFVYKFYQQELPAKQWEIVTQPSDSNPILTAKQAQLNVSIAVADGKPSEPQTSTDKQQTGVTTYTISLLGATDVSTTTPTATTPNPTASPLPTTKPIAKLPTTTADYIKDLAQIGVLTSAESAPNRTVTRREYARWLVTAHNRITGSKPTQQVKLATTDTKPAFQDVPSTNPDFPSIQGLAEAGLIPSPLSGDATSVLFRPDTPLTREQMILWKVPLDTRQPLPTASLDAVKQTWGFQDAGKIDPKALRAVLADFQNGEQSNIRRAFGYTTLFQPKKTVNLGEVATSLWYFGANSEGLSARDAVQAER</sequence>
<dbReference type="STRING" id="1173020.Cha6605_0269"/>
<evidence type="ECO:0000313" key="4">
    <source>
        <dbReference type="Proteomes" id="UP000010366"/>
    </source>
</evidence>
<evidence type="ECO:0000313" key="3">
    <source>
        <dbReference type="EMBL" id="AFY91570.1"/>
    </source>
</evidence>
<evidence type="ECO:0000259" key="2">
    <source>
        <dbReference type="PROSITE" id="PS51272"/>
    </source>
</evidence>
<dbReference type="EMBL" id="CP003600">
    <property type="protein sequence ID" value="AFY91570.1"/>
    <property type="molecule type" value="Genomic_DNA"/>
</dbReference>
<keyword evidence="4" id="KW-1185">Reference proteome</keyword>
<evidence type="ECO:0000256" key="1">
    <source>
        <dbReference type="SAM" id="MobiDB-lite"/>
    </source>
</evidence>
<dbReference type="OrthoDB" id="452152at2"/>
<dbReference type="PROSITE" id="PS51272">
    <property type="entry name" value="SLH"/>
    <property type="match status" value="1"/>
</dbReference>
<dbReference type="PATRIC" id="fig|1173020.3.peg.320"/>
<feature type="region of interest" description="Disordered" evidence="1">
    <location>
        <begin position="180"/>
        <end position="200"/>
    </location>
</feature>
<dbReference type="HOGENOM" id="CLU_048100_0_0_3"/>
<dbReference type="Proteomes" id="UP000010366">
    <property type="component" value="Chromosome"/>
</dbReference>
<reference evidence="3 4" key="1">
    <citation type="submission" date="2012-05" db="EMBL/GenBank/DDBJ databases">
        <title>Finished chromosome of genome of Chamaesiphon sp. PCC 6605.</title>
        <authorList>
            <consortium name="US DOE Joint Genome Institute"/>
            <person name="Gugger M."/>
            <person name="Coursin T."/>
            <person name="Rippka R."/>
            <person name="Tandeau De Marsac N."/>
            <person name="Huntemann M."/>
            <person name="Wei C.-L."/>
            <person name="Han J."/>
            <person name="Detter J.C."/>
            <person name="Han C."/>
            <person name="Tapia R."/>
            <person name="Chen A."/>
            <person name="Kyrpides N."/>
            <person name="Mavromatis K."/>
            <person name="Markowitz V."/>
            <person name="Szeto E."/>
            <person name="Ivanova N."/>
            <person name="Pagani I."/>
            <person name="Pati A."/>
            <person name="Goodwin L."/>
            <person name="Nordberg H.P."/>
            <person name="Cantor M.N."/>
            <person name="Hua S.X."/>
            <person name="Woyke T."/>
            <person name="Kerfeld C.A."/>
        </authorList>
    </citation>
    <scope>NUCLEOTIDE SEQUENCE [LARGE SCALE GENOMIC DNA]</scope>
    <source>
        <strain evidence="4">ATCC 27169 / PCC 6605</strain>
    </source>
</reference>
<feature type="domain" description="SLH" evidence="2">
    <location>
        <begin position="265"/>
        <end position="333"/>
    </location>
</feature>
<dbReference type="PANTHER" id="PTHR33740:SF3">
    <property type="entry name" value="GPI-ANCHORED ADHESIN-LIKE PROTEIN"/>
    <property type="match status" value="1"/>
</dbReference>
<protein>
    <submittedName>
        <fullName evidence="3">Putative S-layer protein</fullName>
    </submittedName>
</protein>
<gene>
    <name evidence="3" type="ORF">Cha6605_0269</name>
</gene>
<dbReference type="KEGG" id="cmp:Cha6605_0269"/>
<dbReference type="InterPro" id="IPR001119">
    <property type="entry name" value="SLH_dom"/>
</dbReference>
<accession>K9U9Q8</accession>
<proteinExistence type="predicted"/>
<name>K9U9Q8_CHAP6</name>
<dbReference type="AlphaFoldDB" id="K9U9Q8"/>
<dbReference type="PANTHER" id="PTHR33740">
    <property type="entry name" value="GPI-ANCHORED ADHESIN-LIKE PROTEIN"/>
    <property type="match status" value="1"/>
</dbReference>